<reference evidence="1 2" key="1">
    <citation type="submission" date="2015-08" db="EMBL/GenBank/DDBJ databases">
        <title>Genome sequence of the pristinamycin over-producing bacterium Streptomyces pristinaespiralis HCCB10218.</title>
        <authorList>
            <person name="Tian J."/>
            <person name="Yang J."/>
            <person name="Li L."/>
            <person name="Ruan L."/>
            <person name="Wei W."/>
            <person name="Zheng G."/>
            <person name="Wei Z."/>
            <person name="Yang S."/>
            <person name="Ge M."/>
            <person name="Jiang W."/>
            <person name="Lu Y."/>
        </authorList>
    </citation>
    <scope>NUCLEOTIDE SEQUENCE [LARGE SCALE GENOMIC DNA]</scope>
    <source>
        <strain evidence="1 2">HCCB 10218</strain>
    </source>
</reference>
<dbReference type="STRING" id="38300.SPRI_1532"/>
<keyword evidence="1" id="KW-0378">Hydrolase</keyword>
<evidence type="ECO:0000313" key="1">
    <source>
        <dbReference type="EMBL" id="ALC19838.1"/>
    </source>
</evidence>
<sequence>MREVLLGTELPVNVTKRATAAMAEARDHFIEAVHPGGTVVTRASGGHVRWWTWAGHKANATLAASLGTVTTPGQRVNDCWIRLREDVDPSTWKQVLADASSRLCLPDIDAKAAKGLKFAEALPPRLATATLALRFSDLRGAETVLAEPTRFVAAPGL</sequence>
<gene>
    <name evidence="1" type="ORF">SPRI_1532</name>
</gene>
<name>A0A0M4D8L2_STRPR</name>
<dbReference type="GO" id="GO:0004386">
    <property type="term" value="F:helicase activity"/>
    <property type="evidence" value="ECO:0007669"/>
    <property type="project" value="UniProtKB-KW"/>
</dbReference>
<keyword evidence="1" id="KW-0347">Helicase</keyword>
<evidence type="ECO:0000313" key="2">
    <source>
        <dbReference type="Proteomes" id="UP000060513"/>
    </source>
</evidence>
<keyword evidence="1" id="KW-0547">Nucleotide-binding</keyword>
<dbReference type="Proteomes" id="UP000060513">
    <property type="component" value="Chromosome"/>
</dbReference>
<dbReference type="AlphaFoldDB" id="A0A0M4D8L2"/>
<dbReference type="EMBL" id="CP011340">
    <property type="protein sequence ID" value="ALC19838.1"/>
    <property type="molecule type" value="Genomic_DNA"/>
</dbReference>
<organism evidence="1">
    <name type="scientific">Streptomyces pristinaespiralis</name>
    <dbReference type="NCBI Taxonomy" id="38300"/>
    <lineage>
        <taxon>Bacteria</taxon>
        <taxon>Bacillati</taxon>
        <taxon>Actinomycetota</taxon>
        <taxon>Actinomycetes</taxon>
        <taxon>Kitasatosporales</taxon>
        <taxon>Streptomycetaceae</taxon>
        <taxon>Streptomyces</taxon>
    </lineage>
</organism>
<keyword evidence="1" id="KW-0067">ATP-binding</keyword>
<proteinExistence type="predicted"/>
<accession>A0A0M4D8L2</accession>
<protein>
    <submittedName>
        <fullName evidence="1">ATP-dependent helicase</fullName>
    </submittedName>
</protein>
<dbReference type="KEGG" id="spri:SPRI_1532"/>
<dbReference type="PATRIC" id="fig|38300.4.peg.1634"/>